<evidence type="ECO:0000313" key="4">
    <source>
        <dbReference type="Proteomes" id="UP000664132"/>
    </source>
</evidence>
<feature type="compositionally biased region" description="Low complexity" evidence="1">
    <location>
        <begin position="307"/>
        <end position="325"/>
    </location>
</feature>
<feature type="region of interest" description="Disordered" evidence="1">
    <location>
        <begin position="74"/>
        <end position="159"/>
    </location>
</feature>
<evidence type="ECO:0000313" key="3">
    <source>
        <dbReference type="EMBL" id="KAG4422680.1"/>
    </source>
</evidence>
<feature type="compositionally biased region" description="Low complexity" evidence="1">
    <location>
        <begin position="482"/>
        <end position="556"/>
    </location>
</feature>
<organism evidence="3 4">
    <name type="scientific">Cadophora malorum</name>
    <dbReference type="NCBI Taxonomy" id="108018"/>
    <lineage>
        <taxon>Eukaryota</taxon>
        <taxon>Fungi</taxon>
        <taxon>Dikarya</taxon>
        <taxon>Ascomycota</taxon>
        <taxon>Pezizomycotina</taxon>
        <taxon>Leotiomycetes</taxon>
        <taxon>Helotiales</taxon>
        <taxon>Ploettnerulaceae</taxon>
        <taxon>Cadophora</taxon>
    </lineage>
</organism>
<feature type="compositionally biased region" description="Gly residues" evidence="1">
    <location>
        <begin position="261"/>
        <end position="283"/>
    </location>
</feature>
<feature type="signal peptide" evidence="2">
    <location>
        <begin position="1"/>
        <end position="32"/>
    </location>
</feature>
<sequence>MQPSIVNLFFISAIFLSIAVLQLRSPVSVINARSIVSLEPDYNPLNAEPSKLSWSYGRVLTLEPVNRRAIGTGLDSLSSASNGIQVPSPETSVSLPATTTSSAIGTEQVTSNSAPAQSISSLPSTGASASPQPALNNPPSPAPSNMPPIDPAATGLDPQISFDVTSVPQTSEAPITSIITKDGTVYSYSATFVSSQTSVTTITTSEETNAAGAVFGVISFPEKGGRGWKFPCLVSCGGGFSLPGPPPGFGALGGLGGGGGGGSSGGGGGGGGGSSSGGGGGSNGNDSGNDDNKTDNEGEDGDEKKSQSQSESTESETSLTSPSSSQCSTQTASSCLQTCPPASQGSTSTCFETCATSTGCSFSDTATTTTQTCSSLPCQTLVVTTIGGSMTSETNCPDCAPTSTEVVTDLVESGWASTGSSYSYVTLLTITIVTDDGFVHPDFMVDTALEYSQMSSMDKEISARNTRTLSTLITSVVTSSTSSSAQSIPSSSQVPTSSTPSSTKLPAAASSILSSSSPTVSSSPSSAQAQVPSSLPSSSSLVSSPSTTSTSKLQPTPEEPIPTPAPIAKPPVLDRLPITATRGECSPSGCVGVNRLSALEQVKKFCSTKVTINSKTATASSIASLTGVVVLPTAQADQLKEAELYLAIELDSKDDRCSGIEYVNLPKMAKAPDSARDHIPRVEGPNKLCVDMMQTALDHCNTDTTSAKQGGRQIANCISWSVLATNPKNRKCE</sequence>
<dbReference type="AlphaFoldDB" id="A0A8H7WD92"/>
<gene>
    <name evidence="3" type="ORF">IFR04_004158</name>
</gene>
<reference evidence="3" key="1">
    <citation type="submission" date="2021-02" db="EMBL/GenBank/DDBJ databases">
        <title>Genome sequence Cadophora malorum strain M34.</title>
        <authorList>
            <person name="Stefanovic E."/>
            <person name="Vu D."/>
            <person name="Scully C."/>
            <person name="Dijksterhuis J."/>
            <person name="Roader J."/>
            <person name="Houbraken J."/>
        </authorList>
    </citation>
    <scope>NUCLEOTIDE SEQUENCE</scope>
    <source>
        <strain evidence="3">M34</strain>
    </source>
</reference>
<protein>
    <submittedName>
        <fullName evidence="3">Uncharacterized protein</fullName>
    </submittedName>
</protein>
<evidence type="ECO:0000256" key="2">
    <source>
        <dbReference type="SAM" id="SignalP"/>
    </source>
</evidence>
<feature type="compositionally biased region" description="Basic and acidic residues" evidence="1">
    <location>
        <begin position="290"/>
        <end position="306"/>
    </location>
</feature>
<accession>A0A8H7WD92</accession>
<proteinExistence type="predicted"/>
<feature type="compositionally biased region" description="Pro residues" evidence="1">
    <location>
        <begin position="136"/>
        <end position="150"/>
    </location>
</feature>
<comment type="caution">
    <text evidence="3">The sequence shown here is derived from an EMBL/GenBank/DDBJ whole genome shotgun (WGS) entry which is preliminary data.</text>
</comment>
<dbReference type="Proteomes" id="UP000664132">
    <property type="component" value="Unassembled WGS sequence"/>
</dbReference>
<dbReference type="EMBL" id="JAFJYH010000045">
    <property type="protein sequence ID" value="KAG4422680.1"/>
    <property type="molecule type" value="Genomic_DNA"/>
</dbReference>
<dbReference type="OrthoDB" id="3562164at2759"/>
<feature type="chain" id="PRO_5034171436" evidence="2">
    <location>
        <begin position="33"/>
        <end position="733"/>
    </location>
</feature>
<feature type="compositionally biased region" description="Polar residues" evidence="1">
    <location>
        <begin position="75"/>
        <end position="126"/>
    </location>
</feature>
<name>A0A8H7WD92_9HELO</name>
<feature type="region of interest" description="Disordered" evidence="1">
    <location>
        <begin position="261"/>
        <end position="325"/>
    </location>
</feature>
<keyword evidence="2" id="KW-0732">Signal</keyword>
<evidence type="ECO:0000256" key="1">
    <source>
        <dbReference type="SAM" id="MobiDB-lite"/>
    </source>
</evidence>
<keyword evidence="4" id="KW-1185">Reference proteome</keyword>
<feature type="compositionally biased region" description="Pro residues" evidence="1">
    <location>
        <begin position="557"/>
        <end position="569"/>
    </location>
</feature>
<feature type="region of interest" description="Disordered" evidence="1">
    <location>
        <begin position="482"/>
        <end position="572"/>
    </location>
</feature>